<evidence type="ECO:0000313" key="3">
    <source>
        <dbReference type="Proteomes" id="UP000199155"/>
    </source>
</evidence>
<keyword evidence="1" id="KW-1133">Transmembrane helix</keyword>
<dbReference type="EMBL" id="FNFF01000032">
    <property type="protein sequence ID" value="SDL37805.1"/>
    <property type="molecule type" value="Genomic_DNA"/>
</dbReference>
<proteinExistence type="predicted"/>
<feature type="transmembrane region" description="Helical" evidence="1">
    <location>
        <begin position="56"/>
        <end position="74"/>
    </location>
</feature>
<dbReference type="STRING" id="417292.SAMN05421806_1325"/>
<sequence>MNTETRNNVVHTIPLGTARLRLLILGLVRVAVPPLAAVAAAWAVEPQLNANGPARLAYLVLVAVLALSAVDNTLTNATERAYRQAYGRVHGPRSWSCEDCGRQITAREWTPFDAAAFETHLADPRAHGCTHS</sequence>
<dbReference type="RefSeq" id="WP_093618143.1">
    <property type="nucleotide sequence ID" value="NZ_FNFF01000032.1"/>
</dbReference>
<feature type="transmembrane region" description="Helical" evidence="1">
    <location>
        <begin position="20"/>
        <end position="44"/>
    </location>
</feature>
<protein>
    <submittedName>
        <fullName evidence="2">Uncharacterized protein</fullName>
    </submittedName>
</protein>
<dbReference type="Proteomes" id="UP000199155">
    <property type="component" value="Unassembled WGS sequence"/>
</dbReference>
<keyword evidence="1" id="KW-0472">Membrane</keyword>
<dbReference type="AlphaFoldDB" id="A0A1G9JKM0"/>
<gene>
    <name evidence="2" type="ORF">SAMN05421806_1325</name>
</gene>
<evidence type="ECO:0000313" key="2">
    <source>
        <dbReference type="EMBL" id="SDL37805.1"/>
    </source>
</evidence>
<accession>A0A1G9JKM0</accession>
<name>A0A1G9JKM0_9ACTN</name>
<evidence type="ECO:0000256" key="1">
    <source>
        <dbReference type="SAM" id="Phobius"/>
    </source>
</evidence>
<keyword evidence="3" id="KW-1185">Reference proteome</keyword>
<organism evidence="2 3">
    <name type="scientific">Streptomyces indicus</name>
    <dbReference type="NCBI Taxonomy" id="417292"/>
    <lineage>
        <taxon>Bacteria</taxon>
        <taxon>Bacillati</taxon>
        <taxon>Actinomycetota</taxon>
        <taxon>Actinomycetes</taxon>
        <taxon>Kitasatosporales</taxon>
        <taxon>Streptomycetaceae</taxon>
        <taxon>Streptomyces</taxon>
    </lineage>
</organism>
<reference evidence="2 3" key="1">
    <citation type="submission" date="2016-10" db="EMBL/GenBank/DDBJ databases">
        <authorList>
            <person name="de Groot N.N."/>
        </authorList>
    </citation>
    <scope>NUCLEOTIDE SEQUENCE [LARGE SCALE GENOMIC DNA]</scope>
    <source>
        <strain evidence="2 3">CGMCC 4.5727</strain>
    </source>
</reference>
<keyword evidence="1" id="KW-0812">Transmembrane</keyword>
<dbReference type="OrthoDB" id="4328938at2"/>